<keyword evidence="1" id="KW-0812">Transmembrane</keyword>
<accession>A0A2U1T1G6</accession>
<dbReference type="InterPro" id="IPR012338">
    <property type="entry name" value="Beta-lactam/transpept-like"/>
</dbReference>
<feature type="transmembrane region" description="Helical" evidence="1">
    <location>
        <begin position="57"/>
        <end position="78"/>
    </location>
</feature>
<keyword evidence="1" id="KW-1133">Transmembrane helix</keyword>
<keyword evidence="3" id="KW-0645">Protease</keyword>
<dbReference type="GO" id="GO:0006508">
    <property type="term" value="P:proteolysis"/>
    <property type="evidence" value="ECO:0007669"/>
    <property type="project" value="InterPro"/>
</dbReference>
<evidence type="ECO:0000256" key="1">
    <source>
        <dbReference type="SAM" id="Phobius"/>
    </source>
</evidence>
<evidence type="ECO:0000313" key="4">
    <source>
        <dbReference type="Proteomes" id="UP000244978"/>
    </source>
</evidence>
<proteinExistence type="predicted"/>
<dbReference type="Proteomes" id="UP000244978">
    <property type="component" value="Unassembled WGS sequence"/>
</dbReference>
<dbReference type="Pfam" id="PF00768">
    <property type="entry name" value="Peptidase_S11"/>
    <property type="match status" value="1"/>
</dbReference>
<feature type="domain" description="Peptidase S11 D-alanyl-D-alanine carboxypeptidase A N-terminal" evidence="2">
    <location>
        <begin position="134"/>
        <end position="330"/>
    </location>
</feature>
<keyword evidence="4" id="KW-1185">Reference proteome</keyword>
<reference evidence="4" key="1">
    <citation type="submission" date="2018-04" db="EMBL/GenBank/DDBJ databases">
        <authorList>
            <person name="Liu S."/>
            <person name="Wang Z."/>
            <person name="Li J."/>
        </authorList>
    </citation>
    <scope>NUCLEOTIDE SEQUENCE [LARGE SCALE GENOMIC DNA]</scope>
    <source>
        <strain evidence="4">S1194</strain>
    </source>
</reference>
<dbReference type="GO" id="GO:0009002">
    <property type="term" value="F:serine-type D-Ala-D-Ala carboxypeptidase activity"/>
    <property type="evidence" value="ECO:0007669"/>
    <property type="project" value="InterPro"/>
</dbReference>
<dbReference type="AlphaFoldDB" id="A0A2U1T1G6"/>
<evidence type="ECO:0000313" key="3">
    <source>
        <dbReference type="EMBL" id="PWB97706.1"/>
    </source>
</evidence>
<organism evidence="3 4">
    <name type="scientific">Homoserinimonas hongtaonis</name>
    <dbReference type="NCBI Taxonomy" id="2079791"/>
    <lineage>
        <taxon>Bacteria</taxon>
        <taxon>Bacillati</taxon>
        <taxon>Actinomycetota</taxon>
        <taxon>Actinomycetes</taxon>
        <taxon>Micrococcales</taxon>
        <taxon>Microbacteriaceae</taxon>
        <taxon>Homoserinimonas</taxon>
    </lineage>
</organism>
<dbReference type="Gene3D" id="3.40.710.10">
    <property type="entry name" value="DD-peptidase/beta-lactamase superfamily"/>
    <property type="match status" value="1"/>
</dbReference>
<dbReference type="EMBL" id="QEEX01000001">
    <property type="protein sequence ID" value="PWB97706.1"/>
    <property type="molecule type" value="Genomic_DNA"/>
</dbReference>
<name>A0A2U1T1G6_9MICO</name>
<gene>
    <name evidence="3" type="ORF">DF220_07610</name>
</gene>
<dbReference type="InterPro" id="IPR001967">
    <property type="entry name" value="Peptidase_S11_N"/>
</dbReference>
<keyword evidence="3" id="KW-0378">Hydrolase</keyword>
<sequence>MPCPLACAHDGGSDASRTRHSIVSGEFAELVDMFERAPDAHAVDPEAAAASRKRRRIAGIVAGATALALVTTASIYSVSALTSPIPLSTAHLTAPDVAPGPVAAITLPVNGSSAIVVSGENDFEAFTGSREMVGALDADAARPIASISKVITALVVLDAKPLGIDEPGPTITFTAADDDLYDKYYVLGATTHTMKKGERMTQRDALEVMLVASASNYAEAVANWAFGSPAGFRNATRAWLAKNGLNATVVVEPTGIDPRNVSTPAELITLGRLAMANPVLAAIVQSPSLDVPSHSPVSNSNTLLGQGGVNGIKTGTLAPYGSNLLFSSVIDVGIGEPLTVTGATLGAFDRDSLSREIMTTLQSIKGGFRSIPLVDKGRVLGTYTTPWGDSASVVTGKAGTLLTWSDTPVTSEITSSSLGEGESGTVVGSITYTAGPRTTSVPLVLDGTIEPPSAWWRLTHPAEVFGW</sequence>
<keyword evidence="1" id="KW-0472">Membrane</keyword>
<comment type="caution">
    <text evidence="3">The sequence shown here is derived from an EMBL/GenBank/DDBJ whole genome shotgun (WGS) entry which is preliminary data.</text>
</comment>
<protein>
    <submittedName>
        <fullName evidence="3">D-alanyl-D-alanine carboxypeptidase</fullName>
    </submittedName>
</protein>
<keyword evidence="3" id="KW-0121">Carboxypeptidase</keyword>
<dbReference type="SUPFAM" id="SSF56601">
    <property type="entry name" value="beta-lactamase/transpeptidase-like"/>
    <property type="match status" value="1"/>
</dbReference>
<evidence type="ECO:0000259" key="2">
    <source>
        <dbReference type="Pfam" id="PF00768"/>
    </source>
</evidence>